<keyword evidence="1" id="KW-1133">Transmembrane helix</keyword>
<dbReference type="EMBL" id="SNRW01027415">
    <property type="protein sequence ID" value="KAA6360107.1"/>
    <property type="molecule type" value="Genomic_DNA"/>
</dbReference>
<dbReference type="Proteomes" id="UP000324800">
    <property type="component" value="Unassembled WGS sequence"/>
</dbReference>
<sequence length="271" mass="29885">MQESYSKTPYSIHASMMSILGTGRDYNDYDKINGDQAVNGKGVNMRDVECSVWSAFDTLQQGHHYDDGQNSYQQERISGVRISAGQGSSYIDSGFDTEERLKGGEIQILGNTLLNIISSLLNGINIFASTFASGVIGIFFWGVKEGATMSSPYISILICIFTTASITVLLHRALLPCIFDVDELSYVQQSLLMLVCSTIVWGIITIVTLAIGTPLFILSFFQTIVGIGIVVTHDTITLIRVILVRRIDQLQFKFDTNAVEQEFGQVPTLNK</sequence>
<dbReference type="AlphaFoldDB" id="A0A5J4TPF1"/>
<feature type="transmembrane region" description="Helical" evidence="1">
    <location>
        <begin position="191"/>
        <end position="211"/>
    </location>
</feature>
<name>A0A5J4TPF1_9EUKA</name>
<reference evidence="2 3" key="1">
    <citation type="submission" date="2019-03" db="EMBL/GenBank/DDBJ databases">
        <title>Single cell metagenomics reveals metabolic interactions within the superorganism composed of flagellate Streblomastix strix and complex community of Bacteroidetes bacteria on its surface.</title>
        <authorList>
            <person name="Treitli S.C."/>
            <person name="Kolisko M."/>
            <person name="Husnik F."/>
            <person name="Keeling P."/>
            <person name="Hampl V."/>
        </authorList>
    </citation>
    <scope>NUCLEOTIDE SEQUENCE [LARGE SCALE GENOMIC DNA]</scope>
    <source>
        <strain evidence="2">ST1C</strain>
    </source>
</reference>
<organism evidence="2 3">
    <name type="scientific">Streblomastix strix</name>
    <dbReference type="NCBI Taxonomy" id="222440"/>
    <lineage>
        <taxon>Eukaryota</taxon>
        <taxon>Metamonada</taxon>
        <taxon>Preaxostyla</taxon>
        <taxon>Oxymonadida</taxon>
        <taxon>Streblomastigidae</taxon>
        <taxon>Streblomastix</taxon>
    </lineage>
</organism>
<feature type="transmembrane region" description="Helical" evidence="1">
    <location>
        <begin position="153"/>
        <end position="170"/>
    </location>
</feature>
<gene>
    <name evidence="2" type="ORF">EZS28_044366</name>
</gene>
<feature type="transmembrane region" description="Helical" evidence="1">
    <location>
        <begin position="217"/>
        <end position="243"/>
    </location>
</feature>
<evidence type="ECO:0000313" key="3">
    <source>
        <dbReference type="Proteomes" id="UP000324800"/>
    </source>
</evidence>
<protein>
    <submittedName>
        <fullName evidence="2">Uncharacterized protein</fullName>
    </submittedName>
</protein>
<feature type="transmembrane region" description="Helical" evidence="1">
    <location>
        <begin position="120"/>
        <end position="141"/>
    </location>
</feature>
<comment type="caution">
    <text evidence="2">The sequence shown here is derived from an EMBL/GenBank/DDBJ whole genome shotgun (WGS) entry which is preliminary data.</text>
</comment>
<accession>A0A5J4TPF1</accession>
<evidence type="ECO:0000256" key="1">
    <source>
        <dbReference type="SAM" id="Phobius"/>
    </source>
</evidence>
<proteinExistence type="predicted"/>
<keyword evidence="1" id="KW-0472">Membrane</keyword>
<keyword evidence="1" id="KW-0812">Transmembrane</keyword>
<evidence type="ECO:0000313" key="2">
    <source>
        <dbReference type="EMBL" id="KAA6360107.1"/>
    </source>
</evidence>